<comment type="caution">
    <text evidence="1">The sequence shown here is derived from an EMBL/GenBank/DDBJ whole genome shotgun (WGS) entry which is preliminary data.</text>
</comment>
<evidence type="ECO:0008006" key="3">
    <source>
        <dbReference type="Google" id="ProtNLM"/>
    </source>
</evidence>
<gene>
    <name evidence="1" type="ORF">LNKW23_06660</name>
</gene>
<dbReference type="RefSeq" id="WP_285670107.1">
    <property type="nucleotide sequence ID" value="NZ_BSYI01000003.1"/>
</dbReference>
<keyword evidence="2" id="KW-1185">Reference proteome</keyword>
<evidence type="ECO:0000313" key="1">
    <source>
        <dbReference type="EMBL" id="GMG81453.1"/>
    </source>
</evidence>
<dbReference type="Proteomes" id="UP001239909">
    <property type="component" value="Unassembled WGS sequence"/>
</dbReference>
<dbReference type="Pfam" id="PF13489">
    <property type="entry name" value="Methyltransf_23"/>
    <property type="match status" value="1"/>
</dbReference>
<accession>A0ABQ6LDL6</accession>
<sequence>MSGYFDHARREILPHLPARCARVLDLGCGAGATLELLRAEREIAWAGGVELDPEAAARARALADRIWESDLQRFDPGAAIPPGSLDLVLCLDVLEHLPWPWEVVERLSALLAPGGRLILSVPNIRNWKFIWRLLTRGDFRYREAGLLDRTHLRFFTFETAAELATSGGLVRLHAGSATAYGRWELRRWLIGATGGRLEPLIAKQVLVVAEKQGPAAAARAGA</sequence>
<dbReference type="EMBL" id="BSYI01000003">
    <property type="protein sequence ID" value="GMG81453.1"/>
    <property type="molecule type" value="Genomic_DNA"/>
</dbReference>
<dbReference type="PANTHER" id="PTHR43861">
    <property type="entry name" value="TRANS-ACONITATE 2-METHYLTRANSFERASE-RELATED"/>
    <property type="match status" value="1"/>
</dbReference>
<dbReference type="SUPFAM" id="SSF53335">
    <property type="entry name" value="S-adenosyl-L-methionine-dependent methyltransferases"/>
    <property type="match status" value="1"/>
</dbReference>
<protein>
    <recommendedName>
        <fullName evidence="3">Class I SAM-dependent methyltransferase</fullName>
    </recommendedName>
</protein>
<proteinExistence type="predicted"/>
<dbReference type="InterPro" id="IPR029063">
    <property type="entry name" value="SAM-dependent_MTases_sf"/>
</dbReference>
<evidence type="ECO:0000313" key="2">
    <source>
        <dbReference type="Proteomes" id="UP001239909"/>
    </source>
</evidence>
<name>A0ABQ6LDL6_9RHOB</name>
<organism evidence="1 2">
    <name type="scientific">Paralimibaculum aggregatum</name>
    <dbReference type="NCBI Taxonomy" id="3036245"/>
    <lineage>
        <taxon>Bacteria</taxon>
        <taxon>Pseudomonadati</taxon>
        <taxon>Pseudomonadota</taxon>
        <taxon>Alphaproteobacteria</taxon>
        <taxon>Rhodobacterales</taxon>
        <taxon>Paracoccaceae</taxon>
        <taxon>Paralimibaculum</taxon>
    </lineage>
</organism>
<reference evidence="1 2" key="1">
    <citation type="submission" date="2023-04" db="EMBL/GenBank/DDBJ databases">
        <title>Marinoamorphus aggregata gen. nov., sp. Nov., isolate from tissue of brittle star Ophioplocus japonicus.</title>
        <authorList>
            <person name="Kawano K."/>
            <person name="Sawayama S."/>
            <person name="Nakagawa S."/>
        </authorList>
    </citation>
    <scope>NUCLEOTIDE SEQUENCE [LARGE SCALE GENOMIC DNA]</scope>
    <source>
        <strain evidence="1 2">NKW23</strain>
    </source>
</reference>
<dbReference type="Gene3D" id="3.40.50.150">
    <property type="entry name" value="Vaccinia Virus protein VP39"/>
    <property type="match status" value="1"/>
</dbReference>